<keyword evidence="3" id="KW-1185">Reference proteome</keyword>
<feature type="signal peptide" evidence="1">
    <location>
        <begin position="1"/>
        <end position="28"/>
    </location>
</feature>
<feature type="chain" id="PRO_5042033312" description="Prion-inhibition and propagation HeLo domain-containing protein" evidence="1">
    <location>
        <begin position="29"/>
        <end position="175"/>
    </location>
</feature>
<name>A0AAD4KKG7_9EURO</name>
<dbReference type="EMBL" id="JAJTJA010000012">
    <property type="protein sequence ID" value="KAH8691321.1"/>
    <property type="molecule type" value="Genomic_DNA"/>
</dbReference>
<dbReference type="RefSeq" id="XP_046067413.1">
    <property type="nucleotide sequence ID" value="XM_046221047.1"/>
</dbReference>
<evidence type="ECO:0000313" key="3">
    <source>
        <dbReference type="Proteomes" id="UP001201262"/>
    </source>
</evidence>
<accession>A0AAD4KKG7</accession>
<comment type="caution">
    <text evidence="2">The sequence shown here is derived from an EMBL/GenBank/DDBJ whole genome shotgun (WGS) entry which is preliminary data.</text>
</comment>
<dbReference type="PANTHER" id="PTHR35186:SF4">
    <property type="entry name" value="PRION-INHIBITION AND PROPAGATION HELO DOMAIN-CONTAINING PROTEIN"/>
    <property type="match status" value="1"/>
</dbReference>
<dbReference type="Proteomes" id="UP001201262">
    <property type="component" value="Unassembled WGS sequence"/>
</dbReference>
<dbReference type="GeneID" id="70251334"/>
<sequence>MMTGVEAIGLLLAVLLLVVNQLDNYVQSLQILKLFRGLIYRCEIKGYLRRVESQKALLLNNLEQSLEGVVDYEDELSELINNPRSSMWRDQSSLMIEELSLLLQDLCQKLVLDPKNQENLVQPLSKDFEQKMTNSRYIFSRSIYLDLLSRVEVANDTLLKLVEQSRYGEPSRRTF</sequence>
<organism evidence="2 3">
    <name type="scientific">Talaromyces proteolyticus</name>
    <dbReference type="NCBI Taxonomy" id="1131652"/>
    <lineage>
        <taxon>Eukaryota</taxon>
        <taxon>Fungi</taxon>
        <taxon>Dikarya</taxon>
        <taxon>Ascomycota</taxon>
        <taxon>Pezizomycotina</taxon>
        <taxon>Eurotiomycetes</taxon>
        <taxon>Eurotiomycetidae</taxon>
        <taxon>Eurotiales</taxon>
        <taxon>Trichocomaceae</taxon>
        <taxon>Talaromyces</taxon>
        <taxon>Talaromyces sect. Bacilispori</taxon>
    </lineage>
</organism>
<proteinExistence type="predicted"/>
<gene>
    <name evidence="2" type="ORF">BGW36DRAFT_431870</name>
</gene>
<dbReference type="AlphaFoldDB" id="A0AAD4KKG7"/>
<evidence type="ECO:0000256" key="1">
    <source>
        <dbReference type="SAM" id="SignalP"/>
    </source>
</evidence>
<dbReference type="PANTHER" id="PTHR35186">
    <property type="entry name" value="ANK_REP_REGION DOMAIN-CONTAINING PROTEIN"/>
    <property type="match status" value="1"/>
</dbReference>
<reference evidence="2" key="1">
    <citation type="submission" date="2021-12" db="EMBL/GenBank/DDBJ databases">
        <title>Convergent genome expansion in fungi linked to evolution of root-endophyte symbiosis.</title>
        <authorList>
            <consortium name="DOE Joint Genome Institute"/>
            <person name="Ke Y.-H."/>
            <person name="Bonito G."/>
            <person name="Liao H.-L."/>
            <person name="Looney B."/>
            <person name="Rojas-Flechas A."/>
            <person name="Nash J."/>
            <person name="Hameed K."/>
            <person name="Schadt C."/>
            <person name="Martin F."/>
            <person name="Crous P.W."/>
            <person name="Miettinen O."/>
            <person name="Magnuson J.K."/>
            <person name="Labbe J."/>
            <person name="Jacobson D."/>
            <person name="Doktycz M.J."/>
            <person name="Veneault-Fourrey C."/>
            <person name="Kuo A."/>
            <person name="Mondo S."/>
            <person name="Calhoun S."/>
            <person name="Riley R."/>
            <person name="Ohm R."/>
            <person name="LaButti K."/>
            <person name="Andreopoulos B."/>
            <person name="Pangilinan J."/>
            <person name="Nolan M."/>
            <person name="Tritt A."/>
            <person name="Clum A."/>
            <person name="Lipzen A."/>
            <person name="Daum C."/>
            <person name="Barry K."/>
            <person name="Grigoriev I.V."/>
            <person name="Vilgalys R."/>
        </authorList>
    </citation>
    <scope>NUCLEOTIDE SEQUENCE</scope>
    <source>
        <strain evidence="2">PMI_201</strain>
    </source>
</reference>
<keyword evidence="1" id="KW-0732">Signal</keyword>
<evidence type="ECO:0008006" key="4">
    <source>
        <dbReference type="Google" id="ProtNLM"/>
    </source>
</evidence>
<evidence type="ECO:0000313" key="2">
    <source>
        <dbReference type="EMBL" id="KAH8691321.1"/>
    </source>
</evidence>
<protein>
    <recommendedName>
        <fullName evidence="4">Prion-inhibition and propagation HeLo domain-containing protein</fullName>
    </recommendedName>
</protein>